<organism evidence="1 2">
    <name type="scientific">Cercospora berteroae</name>
    <dbReference type="NCBI Taxonomy" id="357750"/>
    <lineage>
        <taxon>Eukaryota</taxon>
        <taxon>Fungi</taxon>
        <taxon>Dikarya</taxon>
        <taxon>Ascomycota</taxon>
        <taxon>Pezizomycotina</taxon>
        <taxon>Dothideomycetes</taxon>
        <taxon>Dothideomycetidae</taxon>
        <taxon>Mycosphaerellales</taxon>
        <taxon>Mycosphaerellaceae</taxon>
        <taxon>Cercospora</taxon>
    </lineage>
</organism>
<evidence type="ECO:0000313" key="1">
    <source>
        <dbReference type="EMBL" id="PPJ57288.1"/>
    </source>
</evidence>
<comment type="caution">
    <text evidence="1">The sequence shown here is derived from an EMBL/GenBank/DDBJ whole genome shotgun (WGS) entry which is preliminary data.</text>
</comment>
<dbReference type="EMBL" id="PNEN01000497">
    <property type="protein sequence ID" value="PPJ57288.1"/>
    <property type="molecule type" value="Genomic_DNA"/>
</dbReference>
<dbReference type="Proteomes" id="UP000237631">
    <property type="component" value="Unassembled WGS sequence"/>
</dbReference>
<dbReference type="AlphaFoldDB" id="A0A2S6CC23"/>
<keyword evidence="2" id="KW-1185">Reference proteome</keyword>
<protein>
    <submittedName>
        <fullName evidence="1">Uncharacterized protein</fullName>
    </submittedName>
</protein>
<sequence>MRPLHEELADELLSLYKFMVALQIPEEALKTPPPDGWPDETIRAHFEPGEKDEAVIKLLRHIPYIASDIEGYQIWEGCECNDFTETSTDCYDPLEETMDSCDWEPLKVERGKYLATLGKSAGRNGWYIFCDVRTSEVIHVDFQEGIVSVKESPRVFAEKTKKSFRKLDAYPIRPTKVCLAAMTEKDETSQIRKVFDKHGWPGESFQKSECLEDLAEF</sequence>
<accession>A0A2S6CC23</accession>
<evidence type="ECO:0000313" key="2">
    <source>
        <dbReference type="Proteomes" id="UP000237631"/>
    </source>
</evidence>
<proteinExistence type="predicted"/>
<name>A0A2S6CC23_9PEZI</name>
<dbReference type="OrthoDB" id="5343383at2759"/>
<dbReference type="STRING" id="357750.A0A2S6CC23"/>
<gene>
    <name evidence="1" type="ORF">CBER1_09014</name>
</gene>
<reference evidence="2" key="1">
    <citation type="journal article" date="2017" name="bioRxiv">
        <title>Conservation of a gene cluster reveals novel cercosporin biosynthetic mechanisms and extends production to the genus Colletotrichum.</title>
        <authorList>
            <person name="de Jonge R."/>
            <person name="Ebert M.K."/>
            <person name="Huitt-Roehl C.R."/>
            <person name="Pal P."/>
            <person name="Suttle J.C."/>
            <person name="Spanner R.E."/>
            <person name="Neubauer J.D."/>
            <person name="Jurick W.M.II."/>
            <person name="Stott K.A."/>
            <person name="Secor G.A."/>
            <person name="Thomma B.P.H.J."/>
            <person name="Van de Peer Y."/>
            <person name="Townsend C.A."/>
            <person name="Bolton M.D."/>
        </authorList>
    </citation>
    <scope>NUCLEOTIDE SEQUENCE [LARGE SCALE GENOMIC DNA]</scope>
    <source>
        <strain evidence="2">CBS538.71</strain>
    </source>
</reference>